<dbReference type="Proteomes" id="UP001057402">
    <property type="component" value="Chromosome 4"/>
</dbReference>
<evidence type="ECO:0000313" key="1">
    <source>
        <dbReference type="EMBL" id="KAI4373248.1"/>
    </source>
</evidence>
<comment type="caution">
    <text evidence="1">The sequence shown here is derived from an EMBL/GenBank/DDBJ whole genome shotgun (WGS) entry which is preliminary data.</text>
</comment>
<reference evidence="2" key="1">
    <citation type="journal article" date="2023" name="Front. Plant Sci.">
        <title>Chromosomal-level genome assembly of Melastoma candidum provides insights into trichome evolution.</title>
        <authorList>
            <person name="Zhong Y."/>
            <person name="Wu W."/>
            <person name="Sun C."/>
            <person name="Zou P."/>
            <person name="Liu Y."/>
            <person name="Dai S."/>
            <person name="Zhou R."/>
        </authorList>
    </citation>
    <scope>NUCLEOTIDE SEQUENCE [LARGE SCALE GENOMIC DNA]</scope>
</reference>
<protein>
    <submittedName>
        <fullName evidence="1">Uncharacterized protein</fullName>
    </submittedName>
</protein>
<dbReference type="EMBL" id="CM042883">
    <property type="protein sequence ID" value="KAI4373248.1"/>
    <property type="molecule type" value="Genomic_DNA"/>
</dbReference>
<proteinExistence type="predicted"/>
<evidence type="ECO:0000313" key="2">
    <source>
        <dbReference type="Proteomes" id="UP001057402"/>
    </source>
</evidence>
<sequence length="305" mass="33062">MPLSLLLPPPPSLLPHANPLPPSHMSVLRGLTPAAVGSNRLHIRRLRPRSLTVSAAVRQEATTLFTPTPISLIEPAANSSPLLFHIHLDLSDSPELISSHTRPGQYLQLRVPESPKPSFLAIASPPSKAAATGEFEFLVKSVEGSTVEALCGMKKGEVVEVSQAMGKGFEIDRIEPPEEFPTVFVFATGSGISPIRSLIESGFGASQRYDVRLYYGARNLERMAYQDRFNDWESSGVKIIPVLSKPDDGWIGETGYVQAAFSRAEKKFSPLATGAILCGQKQMAEEITSILLADGVSSDKILKNF</sequence>
<gene>
    <name evidence="1" type="ORF">MLD38_011393</name>
</gene>
<accession>A0ACB9R722</accession>
<keyword evidence="2" id="KW-1185">Reference proteome</keyword>
<organism evidence="1 2">
    <name type="scientific">Melastoma candidum</name>
    <dbReference type="NCBI Taxonomy" id="119954"/>
    <lineage>
        <taxon>Eukaryota</taxon>
        <taxon>Viridiplantae</taxon>
        <taxon>Streptophyta</taxon>
        <taxon>Embryophyta</taxon>
        <taxon>Tracheophyta</taxon>
        <taxon>Spermatophyta</taxon>
        <taxon>Magnoliopsida</taxon>
        <taxon>eudicotyledons</taxon>
        <taxon>Gunneridae</taxon>
        <taxon>Pentapetalae</taxon>
        <taxon>rosids</taxon>
        <taxon>malvids</taxon>
        <taxon>Myrtales</taxon>
        <taxon>Melastomataceae</taxon>
        <taxon>Melastomatoideae</taxon>
        <taxon>Melastomateae</taxon>
        <taxon>Melastoma</taxon>
    </lineage>
</organism>
<name>A0ACB9R722_9MYRT</name>